<feature type="compositionally biased region" description="Basic residues" evidence="11">
    <location>
        <begin position="83"/>
        <end position="92"/>
    </location>
</feature>
<feature type="compositionally biased region" description="Basic residues" evidence="11">
    <location>
        <begin position="118"/>
        <end position="127"/>
    </location>
</feature>
<dbReference type="PROSITE" id="PS51195">
    <property type="entry name" value="Q_MOTIF"/>
    <property type="match status" value="1"/>
</dbReference>
<dbReference type="SMART" id="SM00487">
    <property type="entry name" value="DEXDc"/>
    <property type="match status" value="1"/>
</dbReference>
<comment type="domain">
    <text evidence="10">The Q motif is unique to and characteristic of the DEAD box family of RNA helicases and controls ATP binding and hydrolysis.</text>
</comment>
<sequence length="677" mass="75906">MVLPAEGAQDEKPPLYVVTKPIRAEKWKDRRVMRKAKKLAAKEIERARRKEQGLESDDDEVVMDDGKDYKPEPVAEEPAETKKGRKRKKKKKAQEDGEEEEAKDEGKSAAEALEPPAKKRKKKKKKEKAKDTTGETAQDEEEEDEDEDEQAEAVEEDAPEGDKTEGPPAEEVQNAIHSSGFFSETRFDSLEICEPLKKALTEHNFERMTEIQAKSIPHLLKGKDVLAAAKTGSGKTLAFLVPACDLLYNVKFLPRNGAGAIAISPTRELANQIYDVLRNISKYMSQSIAVCIGGMNRKPEAEKLAKGVNILVATPGRLLDHMQNTKGFVFHNLVNLIIDEADRILEVGFEEEMNLIIKMLPKKRQTSLFSATQTRKVADLARLSLSKPVFVEVKTQDNVSTVAGLTQGYVVCPANTRFLLLFTFLKRNKDKKVMVFMSACNSVKFHDELLNYIDLPVNCIHGHKKQSARSSTYYQFCAADTGILLCTDVAARGLDIPKVDWIVQYDPPDEPKEYIHRVGRTARGASGKGKALLFLMPEELGFLHYLRRAGVPVAEYSFPSSKVANIQSQLERVIEKNYHLHRSSRDAYRSYMHAYAAHSHKDCFDVHKLDLAQVAKAFGFAHPPKVELNLKHTARKKATGTKGTLKKQLSAKSSGHQFSADNPYGKRDAGDKRQFSR</sequence>
<evidence type="ECO:0000256" key="10">
    <source>
        <dbReference type="RuleBase" id="RU365068"/>
    </source>
</evidence>
<dbReference type="InterPro" id="IPR027417">
    <property type="entry name" value="P-loop_NTPase"/>
</dbReference>
<dbReference type="Pfam" id="PF13959">
    <property type="entry name" value="CTE_SPB4"/>
    <property type="match status" value="1"/>
</dbReference>
<dbReference type="PROSITE" id="PS51194">
    <property type="entry name" value="HELICASE_CTER"/>
    <property type="match status" value="1"/>
</dbReference>
<dbReference type="GO" id="GO:0016787">
    <property type="term" value="F:hydrolase activity"/>
    <property type="evidence" value="ECO:0007669"/>
    <property type="project" value="UniProtKB-KW"/>
</dbReference>
<keyword evidence="5 10" id="KW-0694">RNA-binding</keyword>
<evidence type="ECO:0000256" key="2">
    <source>
        <dbReference type="ARBA" id="ARBA00022801"/>
    </source>
</evidence>
<dbReference type="FunFam" id="3.40.50.300:FF:000379">
    <property type="entry name" value="RNA helicase"/>
    <property type="match status" value="1"/>
</dbReference>
<evidence type="ECO:0000256" key="8">
    <source>
        <dbReference type="PROSITE-ProRule" id="PRU00552"/>
    </source>
</evidence>
<comment type="caution">
    <text evidence="15">The sequence shown here is derived from an EMBL/GenBank/DDBJ whole genome shotgun (WGS) entry which is preliminary data.</text>
</comment>
<dbReference type="PROSITE" id="PS51192">
    <property type="entry name" value="HELICASE_ATP_BIND_1"/>
    <property type="match status" value="1"/>
</dbReference>
<evidence type="ECO:0000256" key="6">
    <source>
        <dbReference type="ARBA" id="ARBA00024357"/>
    </source>
</evidence>
<dbReference type="Pfam" id="PF00271">
    <property type="entry name" value="Helicase_C"/>
    <property type="match status" value="1"/>
</dbReference>
<accession>A0A812YXP3</accession>
<dbReference type="InterPro" id="IPR011545">
    <property type="entry name" value="DEAD/DEAH_box_helicase_dom"/>
</dbReference>
<comment type="similarity">
    <text evidence="6">Belongs to the DEAD box helicase family. DDX18/HAS1 subfamily.</text>
</comment>
<dbReference type="GO" id="GO:0003724">
    <property type="term" value="F:RNA helicase activity"/>
    <property type="evidence" value="ECO:0007669"/>
    <property type="project" value="UniProtKB-EC"/>
</dbReference>
<gene>
    <name evidence="15" type="primary">HAS1</name>
    <name evidence="15" type="ORF">SNEC2469_LOCUS23636</name>
</gene>
<dbReference type="InterPro" id="IPR044773">
    <property type="entry name" value="DDX18/Has1_DEADc"/>
</dbReference>
<feature type="region of interest" description="Disordered" evidence="11">
    <location>
        <begin position="637"/>
        <end position="677"/>
    </location>
</feature>
<dbReference type="GO" id="GO:0003723">
    <property type="term" value="F:RNA binding"/>
    <property type="evidence" value="ECO:0007669"/>
    <property type="project" value="UniProtKB-UniRule"/>
</dbReference>
<evidence type="ECO:0000256" key="1">
    <source>
        <dbReference type="ARBA" id="ARBA00022741"/>
    </source>
</evidence>
<evidence type="ECO:0000313" key="16">
    <source>
        <dbReference type="Proteomes" id="UP000601435"/>
    </source>
</evidence>
<dbReference type="PANTHER" id="PTHR24031">
    <property type="entry name" value="RNA HELICASE"/>
    <property type="match status" value="1"/>
</dbReference>
<dbReference type="Proteomes" id="UP000601435">
    <property type="component" value="Unassembled WGS sequence"/>
</dbReference>
<evidence type="ECO:0000313" key="15">
    <source>
        <dbReference type="EMBL" id="CAE7801231.1"/>
    </source>
</evidence>
<evidence type="ECO:0000256" key="11">
    <source>
        <dbReference type="SAM" id="MobiDB-lite"/>
    </source>
</evidence>
<comment type="catalytic activity">
    <reaction evidence="7 10">
        <text>ATP + H2O = ADP + phosphate + H(+)</text>
        <dbReference type="Rhea" id="RHEA:13065"/>
        <dbReference type="ChEBI" id="CHEBI:15377"/>
        <dbReference type="ChEBI" id="CHEBI:15378"/>
        <dbReference type="ChEBI" id="CHEBI:30616"/>
        <dbReference type="ChEBI" id="CHEBI:43474"/>
        <dbReference type="ChEBI" id="CHEBI:456216"/>
        <dbReference type="EC" id="3.6.4.13"/>
    </reaction>
</comment>
<dbReference type="InterPro" id="IPR025313">
    <property type="entry name" value="SPB4-like_CTE"/>
</dbReference>
<evidence type="ECO:0000259" key="12">
    <source>
        <dbReference type="PROSITE" id="PS51192"/>
    </source>
</evidence>
<evidence type="ECO:0000256" key="3">
    <source>
        <dbReference type="ARBA" id="ARBA00022806"/>
    </source>
</evidence>
<evidence type="ECO:0000259" key="13">
    <source>
        <dbReference type="PROSITE" id="PS51194"/>
    </source>
</evidence>
<keyword evidence="2 9" id="KW-0378">Hydrolase</keyword>
<dbReference type="SMART" id="SM00490">
    <property type="entry name" value="HELICc"/>
    <property type="match status" value="1"/>
</dbReference>
<dbReference type="InterPro" id="IPR014001">
    <property type="entry name" value="Helicase_ATP-bd"/>
</dbReference>
<feature type="domain" description="Helicase C-terminal" evidence="13">
    <location>
        <begin position="404"/>
        <end position="574"/>
    </location>
</feature>
<evidence type="ECO:0000256" key="9">
    <source>
        <dbReference type="RuleBase" id="RU000492"/>
    </source>
</evidence>
<name>A0A812YXP3_9DINO</name>
<dbReference type="PROSITE" id="PS00039">
    <property type="entry name" value="DEAD_ATP_HELICASE"/>
    <property type="match status" value="1"/>
</dbReference>
<dbReference type="InterPro" id="IPR000629">
    <property type="entry name" value="RNA-helicase_DEAD-box_CS"/>
</dbReference>
<dbReference type="CDD" id="cd18787">
    <property type="entry name" value="SF2_C_DEAD"/>
    <property type="match status" value="1"/>
</dbReference>
<feature type="region of interest" description="Disordered" evidence="11">
    <location>
        <begin position="45"/>
        <end position="169"/>
    </location>
</feature>
<protein>
    <recommendedName>
        <fullName evidence="10">ATP-dependent RNA helicase</fullName>
        <ecNumber evidence="10">3.6.4.13</ecNumber>
    </recommendedName>
</protein>
<feature type="domain" description="Helicase ATP-binding" evidence="12">
    <location>
        <begin position="216"/>
        <end position="391"/>
    </location>
</feature>
<dbReference type="EC" id="3.6.4.13" evidence="10"/>
<dbReference type="Gene3D" id="3.40.50.300">
    <property type="entry name" value="P-loop containing nucleotide triphosphate hydrolases"/>
    <property type="match status" value="2"/>
</dbReference>
<dbReference type="Pfam" id="PF00270">
    <property type="entry name" value="DEAD"/>
    <property type="match status" value="1"/>
</dbReference>
<feature type="domain" description="DEAD-box RNA helicase Q" evidence="14">
    <location>
        <begin position="185"/>
        <end position="213"/>
    </location>
</feature>
<keyword evidence="1 9" id="KW-0547">Nucleotide-binding</keyword>
<keyword evidence="3 9" id="KW-0347">Helicase</keyword>
<feature type="short sequence motif" description="Q motif" evidence="8">
    <location>
        <begin position="185"/>
        <end position="213"/>
    </location>
</feature>
<dbReference type="OrthoDB" id="10259640at2759"/>
<keyword evidence="4 9" id="KW-0067">ATP-binding</keyword>
<evidence type="ECO:0000256" key="5">
    <source>
        <dbReference type="ARBA" id="ARBA00022884"/>
    </source>
</evidence>
<comment type="function">
    <text evidence="10">RNA helicase.</text>
</comment>
<proteinExistence type="inferred from homology"/>
<evidence type="ECO:0000256" key="7">
    <source>
        <dbReference type="ARBA" id="ARBA00047984"/>
    </source>
</evidence>
<dbReference type="SMART" id="SM01178">
    <property type="entry name" value="DUF4217"/>
    <property type="match status" value="1"/>
</dbReference>
<dbReference type="EMBL" id="CAJNJA010044363">
    <property type="protein sequence ID" value="CAE7801231.1"/>
    <property type="molecule type" value="Genomic_DNA"/>
</dbReference>
<dbReference type="InterPro" id="IPR001650">
    <property type="entry name" value="Helicase_C-like"/>
</dbReference>
<evidence type="ECO:0000256" key="4">
    <source>
        <dbReference type="ARBA" id="ARBA00022840"/>
    </source>
</evidence>
<dbReference type="GO" id="GO:0005524">
    <property type="term" value="F:ATP binding"/>
    <property type="evidence" value="ECO:0007669"/>
    <property type="project" value="UniProtKB-UniRule"/>
</dbReference>
<feature type="compositionally biased region" description="Basic and acidic residues" evidence="11">
    <location>
        <begin position="64"/>
        <end position="73"/>
    </location>
</feature>
<evidence type="ECO:0000259" key="14">
    <source>
        <dbReference type="PROSITE" id="PS51195"/>
    </source>
</evidence>
<feature type="compositionally biased region" description="Polar residues" evidence="11">
    <location>
        <begin position="650"/>
        <end position="660"/>
    </location>
</feature>
<dbReference type="InterPro" id="IPR014014">
    <property type="entry name" value="RNA_helicase_DEAD_Q_motif"/>
</dbReference>
<reference evidence="15" key="1">
    <citation type="submission" date="2021-02" db="EMBL/GenBank/DDBJ databases">
        <authorList>
            <person name="Dougan E. K."/>
            <person name="Rhodes N."/>
            <person name="Thang M."/>
            <person name="Chan C."/>
        </authorList>
    </citation>
    <scope>NUCLEOTIDE SEQUENCE</scope>
</reference>
<organism evidence="15 16">
    <name type="scientific">Symbiodinium necroappetens</name>
    <dbReference type="NCBI Taxonomy" id="1628268"/>
    <lineage>
        <taxon>Eukaryota</taxon>
        <taxon>Sar</taxon>
        <taxon>Alveolata</taxon>
        <taxon>Dinophyceae</taxon>
        <taxon>Suessiales</taxon>
        <taxon>Symbiodiniaceae</taxon>
        <taxon>Symbiodinium</taxon>
    </lineage>
</organism>
<dbReference type="CDD" id="cd17942">
    <property type="entry name" value="DEADc_DDX18"/>
    <property type="match status" value="1"/>
</dbReference>
<dbReference type="AlphaFoldDB" id="A0A812YXP3"/>
<feature type="compositionally biased region" description="Acidic residues" evidence="11">
    <location>
        <begin position="137"/>
        <end position="159"/>
    </location>
</feature>
<feature type="compositionally biased region" description="Acidic residues" evidence="11">
    <location>
        <begin position="54"/>
        <end position="63"/>
    </location>
</feature>
<dbReference type="SUPFAM" id="SSF52540">
    <property type="entry name" value="P-loop containing nucleoside triphosphate hydrolases"/>
    <property type="match status" value="2"/>
</dbReference>
<feature type="compositionally biased region" description="Basic and acidic residues" evidence="11">
    <location>
        <begin position="664"/>
        <end position="677"/>
    </location>
</feature>
<keyword evidence="16" id="KW-1185">Reference proteome</keyword>